<dbReference type="Proteomes" id="UP000663829">
    <property type="component" value="Unassembled WGS sequence"/>
</dbReference>
<keyword evidence="14" id="KW-1185">Reference proteome</keyword>
<dbReference type="Pfam" id="PF00864">
    <property type="entry name" value="P2X_receptor"/>
    <property type="match status" value="1"/>
</dbReference>
<evidence type="ECO:0000256" key="4">
    <source>
        <dbReference type="ARBA" id="ARBA00022692"/>
    </source>
</evidence>
<keyword evidence="4 11" id="KW-0812">Transmembrane</keyword>
<evidence type="ECO:0000256" key="9">
    <source>
        <dbReference type="ARBA" id="ARBA00023303"/>
    </source>
</evidence>
<feature type="region of interest" description="Disordered" evidence="10">
    <location>
        <begin position="386"/>
        <end position="405"/>
    </location>
</feature>
<reference evidence="12" key="1">
    <citation type="submission" date="2021-02" db="EMBL/GenBank/DDBJ databases">
        <authorList>
            <person name="Nowell W R."/>
        </authorList>
    </citation>
    <scope>NUCLEOTIDE SEQUENCE</scope>
</reference>
<keyword evidence="6" id="KW-0406">Ion transport</keyword>
<dbReference type="EMBL" id="CAJOBC010002285">
    <property type="protein sequence ID" value="CAF3725410.1"/>
    <property type="molecule type" value="Genomic_DNA"/>
</dbReference>
<dbReference type="Gene3D" id="2.60.490.10">
    <property type="entry name" value="atp-gated p2x4 ion channel domain"/>
    <property type="match status" value="1"/>
</dbReference>
<comment type="caution">
    <text evidence="12">The sequence shown here is derived from an EMBL/GenBank/DDBJ whole genome shotgun (WGS) entry which is preliminary data.</text>
</comment>
<feature type="transmembrane region" description="Helical" evidence="11">
    <location>
        <begin position="209"/>
        <end position="230"/>
    </location>
</feature>
<evidence type="ECO:0000256" key="3">
    <source>
        <dbReference type="ARBA" id="ARBA00022448"/>
    </source>
</evidence>
<name>A0A814D5I6_9BILA</name>
<evidence type="ECO:0000256" key="2">
    <source>
        <dbReference type="ARBA" id="ARBA00009848"/>
    </source>
</evidence>
<feature type="region of interest" description="Disordered" evidence="10">
    <location>
        <begin position="264"/>
        <end position="305"/>
    </location>
</feature>
<protein>
    <recommendedName>
        <fullName evidence="15">ATP receptor</fullName>
    </recommendedName>
</protein>
<dbReference type="GO" id="GO:0004931">
    <property type="term" value="F:extracellularly ATP-gated monoatomic cation channel activity"/>
    <property type="evidence" value="ECO:0007669"/>
    <property type="project" value="InterPro"/>
</dbReference>
<evidence type="ECO:0000313" key="12">
    <source>
        <dbReference type="EMBL" id="CAF0949661.1"/>
    </source>
</evidence>
<dbReference type="InterPro" id="IPR027309">
    <property type="entry name" value="P2X_extracellular_dom_sf"/>
</dbReference>
<proteinExistence type="inferred from homology"/>
<evidence type="ECO:0000256" key="8">
    <source>
        <dbReference type="ARBA" id="ARBA00023286"/>
    </source>
</evidence>
<dbReference type="GO" id="GO:0001614">
    <property type="term" value="F:purinergic nucleotide receptor activity"/>
    <property type="evidence" value="ECO:0007669"/>
    <property type="project" value="InterPro"/>
</dbReference>
<dbReference type="Proteomes" id="UP000681722">
    <property type="component" value="Unassembled WGS sequence"/>
</dbReference>
<evidence type="ECO:0000256" key="10">
    <source>
        <dbReference type="SAM" id="MobiDB-lite"/>
    </source>
</evidence>
<keyword evidence="8" id="KW-1071">Ligand-gated ion channel</keyword>
<dbReference type="PANTHER" id="PTHR10125:SF31">
    <property type="entry name" value="P2X RECEPTOR E"/>
    <property type="match status" value="1"/>
</dbReference>
<evidence type="ECO:0000256" key="5">
    <source>
        <dbReference type="ARBA" id="ARBA00022989"/>
    </source>
</evidence>
<dbReference type="GO" id="GO:0070588">
    <property type="term" value="P:calcium ion transmembrane transport"/>
    <property type="evidence" value="ECO:0007669"/>
    <property type="project" value="TreeGrafter"/>
</dbReference>
<evidence type="ECO:0000256" key="6">
    <source>
        <dbReference type="ARBA" id="ARBA00023065"/>
    </source>
</evidence>
<dbReference type="PRINTS" id="PR01307">
    <property type="entry name" value="P2XRECEPTOR"/>
</dbReference>
<dbReference type="GO" id="GO:0012505">
    <property type="term" value="C:endomembrane system"/>
    <property type="evidence" value="ECO:0007669"/>
    <property type="project" value="UniProtKB-SubCell"/>
</dbReference>
<keyword evidence="7 11" id="KW-0472">Membrane</keyword>
<dbReference type="GO" id="GO:0033198">
    <property type="term" value="P:response to ATP"/>
    <property type="evidence" value="ECO:0007669"/>
    <property type="project" value="InterPro"/>
</dbReference>
<sequence>MCEGILNRLSAINSCTCLKPNKSLPNVTGICQLEGWCPVENDSIQPKPIRDALNFTIFIKNFIEFPRFKVIRKNIVASPDYLKGCIYNNRTDRTCPIFKVGNLLEDVESDPDERDKMLQLGGVIRVKVDWDCNLDKPLARCEPRYTFGRLDARFKDETFSFGFNFRFASHWKHQNRAFRTLTKAFGLRMIISVSGRAGKFDVITLSLNIGSLIGILGLATFICDIVALYLHRQSTVYRQQKFQDVDLNLMRLEKLNSLQPNIDETVKQNHEQSSSTLDSNNKEIHKRKKKHKDRNDSSLQNHLSHQQHCNFSLQNSIDMSSIPNVDSSHSSLRTNNASSSSLVVTPIMMTKHQQYKQQPNSIISRSLSFDKALSSQSSPIITRRLKDNNTQRNKHNRSKSRDSATVYEHDRLNKLTDQDIEERDNIVFVDDDDEDETDRASVNTVQFNLADHSKTLTKDHTATPPASEILSNSKLETFL</sequence>
<dbReference type="AlphaFoldDB" id="A0A814D5I6"/>
<keyword evidence="9" id="KW-0407">Ion channel</keyword>
<dbReference type="InterPro" id="IPR059116">
    <property type="entry name" value="P2X_receptor"/>
</dbReference>
<dbReference type="PANTHER" id="PTHR10125">
    <property type="entry name" value="P2X PURINOCEPTOR"/>
    <property type="match status" value="1"/>
</dbReference>
<evidence type="ECO:0000256" key="1">
    <source>
        <dbReference type="ARBA" id="ARBA00004308"/>
    </source>
</evidence>
<comment type="similarity">
    <text evidence="2">Belongs to the P2X receptor family.</text>
</comment>
<comment type="subcellular location">
    <subcellularLocation>
        <location evidence="1">Endomembrane system</location>
    </subcellularLocation>
</comment>
<keyword evidence="5 11" id="KW-1133">Transmembrane helix</keyword>
<dbReference type="OrthoDB" id="494673at2759"/>
<accession>A0A814D5I6</accession>
<dbReference type="GO" id="GO:0005886">
    <property type="term" value="C:plasma membrane"/>
    <property type="evidence" value="ECO:0007669"/>
    <property type="project" value="InterPro"/>
</dbReference>
<evidence type="ECO:0000313" key="13">
    <source>
        <dbReference type="EMBL" id="CAF3725410.1"/>
    </source>
</evidence>
<evidence type="ECO:0000313" key="14">
    <source>
        <dbReference type="Proteomes" id="UP000663829"/>
    </source>
</evidence>
<evidence type="ECO:0008006" key="15">
    <source>
        <dbReference type="Google" id="ProtNLM"/>
    </source>
</evidence>
<dbReference type="GO" id="GO:0098794">
    <property type="term" value="C:postsynapse"/>
    <property type="evidence" value="ECO:0007669"/>
    <property type="project" value="GOC"/>
</dbReference>
<gene>
    <name evidence="12" type="ORF">GPM918_LOCUS11167</name>
    <name evidence="13" type="ORF">SRO942_LOCUS11166</name>
</gene>
<dbReference type="InterPro" id="IPR001429">
    <property type="entry name" value="P2X_purnocptor"/>
</dbReference>
<evidence type="ECO:0000256" key="11">
    <source>
        <dbReference type="SAM" id="Phobius"/>
    </source>
</evidence>
<dbReference type="EMBL" id="CAJNOQ010002286">
    <property type="protein sequence ID" value="CAF0949661.1"/>
    <property type="molecule type" value="Genomic_DNA"/>
</dbReference>
<evidence type="ECO:0000256" key="7">
    <source>
        <dbReference type="ARBA" id="ARBA00023136"/>
    </source>
</evidence>
<organism evidence="12 14">
    <name type="scientific">Didymodactylos carnosus</name>
    <dbReference type="NCBI Taxonomy" id="1234261"/>
    <lineage>
        <taxon>Eukaryota</taxon>
        <taxon>Metazoa</taxon>
        <taxon>Spiralia</taxon>
        <taxon>Gnathifera</taxon>
        <taxon>Rotifera</taxon>
        <taxon>Eurotatoria</taxon>
        <taxon>Bdelloidea</taxon>
        <taxon>Philodinida</taxon>
        <taxon>Philodinidae</taxon>
        <taxon>Didymodactylos</taxon>
    </lineage>
</organism>
<keyword evidence="3" id="KW-0813">Transport</keyword>